<dbReference type="RefSeq" id="WP_189358113.1">
    <property type="nucleotide sequence ID" value="NZ_BMYU01000008.1"/>
</dbReference>
<sequence>MSINGIDRSQITAMMAQIRAAAAKMEGVQPPVRNTVTPAEAPKIDFAEALKASLDQVNSAQSASKKLGEQFALGDDKVSLSDVMISAQKASISFQTTVQVRNKLVSAYHDIMNMQI</sequence>
<evidence type="ECO:0000313" key="7">
    <source>
        <dbReference type="Proteomes" id="UP000653343"/>
    </source>
</evidence>
<reference evidence="7" key="1">
    <citation type="journal article" date="2019" name="Int. J. Syst. Evol. Microbiol.">
        <title>The Global Catalogue of Microorganisms (GCM) 10K type strain sequencing project: providing services to taxonomists for standard genome sequencing and annotation.</title>
        <authorList>
            <consortium name="The Broad Institute Genomics Platform"/>
            <consortium name="The Broad Institute Genome Sequencing Center for Infectious Disease"/>
            <person name="Wu L."/>
            <person name="Ma J."/>
        </authorList>
    </citation>
    <scope>NUCLEOTIDE SEQUENCE [LARGE SCALE GENOMIC DNA]</scope>
    <source>
        <strain evidence="7">KCTC 23917</strain>
    </source>
</reference>
<dbReference type="EMBL" id="BMYU01000008">
    <property type="protein sequence ID" value="GGX49270.1"/>
    <property type="molecule type" value="Genomic_DNA"/>
</dbReference>
<organism evidence="6 7">
    <name type="scientific">Undibacterium squillarum</name>
    <dbReference type="NCBI Taxonomy" id="1131567"/>
    <lineage>
        <taxon>Bacteria</taxon>
        <taxon>Pseudomonadati</taxon>
        <taxon>Pseudomonadota</taxon>
        <taxon>Betaproteobacteria</taxon>
        <taxon>Burkholderiales</taxon>
        <taxon>Oxalobacteraceae</taxon>
        <taxon>Undibacterium</taxon>
    </lineage>
</organism>
<keyword evidence="6" id="KW-0966">Cell projection</keyword>
<keyword evidence="7" id="KW-1185">Reference proteome</keyword>
<dbReference type="PRINTS" id="PR01006">
    <property type="entry name" value="FLGHOOKFLIE"/>
</dbReference>
<dbReference type="Proteomes" id="UP000653343">
    <property type="component" value="Unassembled WGS sequence"/>
</dbReference>
<evidence type="ECO:0000256" key="2">
    <source>
        <dbReference type="ARBA" id="ARBA00009272"/>
    </source>
</evidence>
<gene>
    <name evidence="4 6" type="primary">fliE</name>
    <name evidence="6" type="ORF">GCM10010946_29920</name>
</gene>
<accession>A0ABQ2Y1M9</accession>
<evidence type="ECO:0000313" key="6">
    <source>
        <dbReference type="EMBL" id="GGX49270.1"/>
    </source>
</evidence>
<dbReference type="Pfam" id="PF02049">
    <property type="entry name" value="FliE"/>
    <property type="match status" value="1"/>
</dbReference>
<dbReference type="HAMAP" id="MF_00724">
    <property type="entry name" value="FliE"/>
    <property type="match status" value="1"/>
</dbReference>
<dbReference type="PANTHER" id="PTHR34653">
    <property type="match status" value="1"/>
</dbReference>
<evidence type="ECO:0000256" key="1">
    <source>
        <dbReference type="ARBA" id="ARBA00004117"/>
    </source>
</evidence>
<evidence type="ECO:0000256" key="5">
    <source>
        <dbReference type="NCBIfam" id="TIGR00205"/>
    </source>
</evidence>
<proteinExistence type="inferred from homology"/>
<keyword evidence="3 4" id="KW-0975">Bacterial flagellum</keyword>
<keyword evidence="6" id="KW-0969">Cilium</keyword>
<comment type="subcellular location">
    <subcellularLocation>
        <location evidence="1 4">Bacterial flagellum basal body</location>
    </subcellularLocation>
</comment>
<protein>
    <recommendedName>
        <fullName evidence="4 5">Flagellar hook-basal body complex protein FliE</fullName>
    </recommendedName>
</protein>
<dbReference type="InterPro" id="IPR001624">
    <property type="entry name" value="FliE"/>
</dbReference>
<dbReference type="NCBIfam" id="TIGR00205">
    <property type="entry name" value="fliE"/>
    <property type="match status" value="1"/>
</dbReference>
<name>A0ABQ2Y1M9_9BURK</name>
<comment type="caution">
    <text evidence="6">The sequence shown here is derived from an EMBL/GenBank/DDBJ whole genome shotgun (WGS) entry which is preliminary data.</text>
</comment>
<comment type="similarity">
    <text evidence="2 4">Belongs to the FliE family.</text>
</comment>
<dbReference type="PANTHER" id="PTHR34653:SF1">
    <property type="entry name" value="FLAGELLAR HOOK-BASAL BODY COMPLEX PROTEIN FLIE"/>
    <property type="match status" value="1"/>
</dbReference>
<evidence type="ECO:0000256" key="4">
    <source>
        <dbReference type="HAMAP-Rule" id="MF_00724"/>
    </source>
</evidence>
<evidence type="ECO:0000256" key="3">
    <source>
        <dbReference type="ARBA" id="ARBA00023143"/>
    </source>
</evidence>
<keyword evidence="6" id="KW-0282">Flagellum</keyword>